<feature type="region of interest" description="Disordered" evidence="1">
    <location>
        <begin position="636"/>
        <end position="661"/>
    </location>
</feature>
<dbReference type="Pfam" id="PF00443">
    <property type="entry name" value="UCH"/>
    <property type="match status" value="1"/>
</dbReference>
<evidence type="ECO:0000313" key="3">
    <source>
        <dbReference type="Ensembl" id="ENSKMAP00000015736.1"/>
    </source>
</evidence>
<dbReference type="AlphaFoldDB" id="A0A3Q3AHC8"/>
<feature type="compositionally biased region" description="Polar residues" evidence="1">
    <location>
        <begin position="483"/>
        <end position="494"/>
    </location>
</feature>
<feature type="compositionally biased region" description="Basic and acidic residues" evidence="1">
    <location>
        <begin position="465"/>
        <end position="480"/>
    </location>
</feature>
<dbReference type="PANTHER" id="PTHR24006:SF899">
    <property type="entry name" value="UBIQUITIN CARBOXYL-TERMINAL HYDROLASE"/>
    <property type="match status" value="1"/>
</dbReference>
<dbReference type="Gene3D" id="3.90.70.10">
    <property type="entry name" value="Cysteine proteinases"/>
    <property type="match status" value="1"/>
</dbReference>
<feature type="compositionally biased region" description="Basic and acidic residues" evidence="1">
    <location>
        <begin position="402"/>
        <end position="446"/>
    </location>
</feature>
<dbReference type="Proteomes" id="UP000264800">
    <property type="component" value="Unplaced"/>
</dbReference>
<dbReference type="PANTHER" id="PTHR24006">
    <property type="entry name" value="UBIQUITIN CARBOXYL-TERMINAL HYDROLASE"/>
    <property type="match status" value="1"/>
</dbReference>
<dbReference type="InterPro" id="IPR028889">
    <property type="entry name" value="USP"/>
</dbReference>
<evidence type="ECO:0000256" key="1">
    <source>
        <dbReference type="SAM" id="MobiDB-lite"/>
    </source>
</evidence>
<dbReference type="InterPro" id="IPR050164">
    <property type="entry name" value="Peptidase_C19"/>
</dbReference>
<sequence length="711" mass="81683">MSVCVSIFFSLYLNLPVGKYHGLIREGATCYLNSVLQVLFMTREFREAVDRFVDENPNSDLIDPHLKELFDQLLQKPTDTCKILKKLHIDRVYEQRDAAEYLERILRMTSPSAAEIFHGQMSHRIFCPCCGTQTNTDVPFWHLPLELVNSCRENYSVENGIEEFFKTSDFSGEKQMYCDKCDTKVNATSKYVMKHHPDVLILLLKRFDFSYQNMSYVKISCIVDVPYTLKIPQNQTYELYAAVDHIGDLTGGHYTAVIKPQDDEDRWFSFDDDRVTPLDESPFPDKKNIAISSSAYLLFYRKKDSGPEDSKDKYTNEDHPATSENSAQEADNTKTVSSNKTKTVTTEKNSADDQIDGDLLFNNVQVKKKKKNLGNGKLTEVKKMRSDVNRTYTPEQVSVTRGESEQNKAKHDLGVIKRKSNWKENSKRKKKEDITDDRVQIHDADQSRLNNQHLERRKKFNTKPPHHEGEADQERIDSKQKVCGTSKTQNNGLKRQTRSQKIDDEDSYASHSVSSSETRARLTENQTADRRGKIEKESRGLQGAADREHSSEQPRFNVKKIKKGFRSLFRRPIKQSNSQTIKQSNRPTNIKNAEKTLFVGSEKNVKYNKANIKVKSDIKTTKANLRASVCTTNPSETFSSDQQHLTKKASGKAKKANKKTQPDVHILKRFPDVDLETADRVSNNTCLMCFPFSVKNHKRGRLTEVKRQIKR</sequence>
<dbReference type="InterPro" id="IPR001394">
    <property type="entry name" value="Peptidase_C19_UCH"/>
</dbReference>
<keyword evidence="4" id="KW-1185">Reference proteome</keyword>
<dbReference type="GO" id="GO:0004843">
    <property type="term" value="F:cysteine-type deubiquitinase activity"/>
    <property type="evidence" value="ECO:0007669"/>
    <property type="project" value="InterPro"/>
</dbReference>
<feature type="compositionally biased region" description="Low complexity" evidence="1">
    <location>
        <begin position="333"/>
        <end position="348"/>
    </location>
</feature>
<dbReference type="PROSITE" id="PS50235">
    <property type="entry name" value="USP_3"/>
    <property type="match status" value="1"/>
</dbReference>
<feature type="compositionally biased region" description="Basic and acidic residues" evidence="1">
    <location>
        <begin position="305"/>
        <end position="321"/>
    </location>
</feature>
<dbReference type="InterPro" id="IPR038765">
    <property type="entry name" value="Papain-like_cys_pep_sf"/>
</dbReference>
<reference evidence="3" key="2">
    <citation type="submission" date="2025-09" db="UniProtKB">
        <authorList>
            <consortium name="Ensembl"/>
        </authorList>
    </citation>
    <scope>IDENTIFICATION</scope>
</reference>
<evidence type="ECO:0000259" key="2">
    <source>
        <dbReference type="PROSITE" id="PS50235"/>
    </source>
</evidence>
<accession>A0A3Q3AHC8</accession>
<evidence type="ECO:0000313" key="4">
    <source>
        <dbReference type="Proteomes" id="UP000264800"/>
    </source>
</evidence>
<reference evidence="3" key="1">
    <citation type="submission" date="2025-08" db="UniProtKB">
        <authorList>
            <consortium name="Ensembl"/>
        </authorList>
    </citation>
    <scope>IDENTIFICATION</scope>
</reference>
<dbReference type="KEGG" id="kmr:108245906"/>
<dbReference type="GO" id="GO:0016579">
    <property type="term" value="P:protein deubiquitination"/>
    <property type="evidence" value="ECO:0007669"/>
    <property type="project" value="InterPro"/>
</dbReference>
<dbReference type="SUPFAM" id="SSF54001">
    <property type="entry name" value="Cysteine proteinases"/>
    <property type="match status" value="1"/>
</dbReference>
<dbReference type="InterPro" id="IPR018200">
    <property type="entry name" value="USP_CS"/>
</dbReference>
<feature type="region of interest" description="Disordered" evidence="1">
    <location>
        <begin position="305"/>
        <end position="350"/>
    </location>
</feature>
<organism evidence="3 4">
    <name type="scientific">Kryptolebias marmoratus</name>
    <name type="common">Mangrove killifish</name>
    <name type="synonym">Rivulus marmoratus</name>
    <dbReference type="NCBI Taxonomy" id="37003"/>
    <lineage>
        <taxon>Eukaryota</taxon>
        <taxon>Metazoa</taxon>
        <taxon>Chordata</taxon>
        <taxon>Craniata</taxon>
        <taxon>Vertebrata</taxon>
        <taxon>Euteleostomi</taxon>
        <taxon>Actinopterygii</taxon>
        <taxon>Neopterygii</taxon>
        <taxon>Teleostei</taxon>
        <taxon>Neoteleostei</taxon>
        <taxon>Acanthomorphata</taxon>
        <taxon>Ovalentaria</taxon>
        <taxon>Atherinomorphae</taxon>
        <taxon>Cyprinodontiformes</taxon>
        <taxon>Rivulidae</taxon>
        <taxon>Kryptolebias</taxon>
    </lineage>
</organism>
<dbReference type="PROSITE" id="PS00972">
    <property type="entry name" value="USP_1"/>
    <property type="match status" value="1"/>
</dbReference>
<feature type="compositionally biased region" description="Polar residues" evidence="1">
    <location>
        <begin position="389"/>
        <end position="401"/>
    </location>
</feature>
<dbReference type="GO" id="GO:0005634">
    <property type="term" value="C:nucleus"/>
    <property type="evidence" value="ECO:0007669"/>
    <property type="project" value="TreeGrafter"/>
</dbReference>
<proteinExistence type="predicted"/>
<feature type="region of interest" description="Disordered" evidence="1">
    <location>
        <begin position="384"/>
        <end position="557"/>
    </location>
</feature>
<feature type="compositionally biased region" description="Basic residues" evidence="1">
    <location>
        <begin position="645"/>
        <end position="658"/>
    </location>
</feature>
<dbReference type="OrthoDB" id="292964at2759"/>
<dbReference type="RefSeq" id="XP_024865618.1">
    <property type="nucleotide sequence ID" value="XM_025009850.2"/>
</dbReference>
<feature type="compositionally biased region" description="Basic and acidic residues" evidence="1">
    <location>
        <begin position="518"/>
        <end position="552"/>
    </location>
</feature>
<dbReference type="GO" id="GO:0005829">
    <property type="term" value="C:cytosol"/>
    <property type="evidence" value="ECO:0007669"/>
    <property type="project" value="TreeGrafter"/>
</dbReference>
<dbReference type="GeneID" id="108245906"/>
<name>A0A3Q3AHC8_KRYMA</name>
<dbReference type="GeneTree" id="ENSGT00940000160441"/>
<dbReference type="Ensembl" id="ENSKMAT00000015963.1">
    <property type="protein sequence ID" value="ENSKMAP00000015736.1"/>
    <property type="gene ID" value="ENSKMAG00000011772.1"/>
</dbReference>
<dbReference type="STRING" id="37003.ENSKMAP00000015736"/>
<protein>
    <submittedName>
        <fullName evidence="3">Probable ubiquitin carboxyl-terminal hydrolase creB</fullName>
    </submittedName>
</protein>
<feature type="domain" description="USP" evidence="2">
    <location>
        <begin position="21"/>
        <end position="303"/>
    </location>
</feature>